<evidence type="ECO:0000256" key="2">
    <source>
        <dbReference type="ARBA" id="ARBA00022679"/>
    </source>
</evidence>
<dbReference type="Pfam" id="PF08241">
    <property type="entry name" value="Methyltransf_11"/>
    <property type="match status" value="1"/>
</dbReference>
<dbReference type="SUPFAM" id="SSF53335">
    <property type="entry name" value="S-adenosyl-L-methionine-dependent methyltransferases"/>
    <property type="match status" value="1"/>
</dbReference>
<dbReference type="CDD" id="cd02440">
    <property type="entry name" value="AdoMet_MTases"/>
    <property type="match status" value="1"/>
</dbReference>
<evidence type="ECO:0000313" key="5">
    <source>
        <dbReference type="Proteomes" id="UP000000753"/>
    </source>
</evidence>
<dbReference type="InterPro" id="IPR013216">
    <property type="entry name" value="Methyltransf_11"/>
</dbReference>
<dbReference type="InterPro" id="IPR050602">
    <property type="entry name" value="Malonyl-ACP_OMT"/>
</dbReference>
<dbReference type="RefSeq" id="WP_020913006.1">
    <property type="nucleotide sequence ID" value="NC_011566.1"/>
</dbReference>
<organism evidence="4 5">
    <name type="scientific">Shewanella piezotolerans (strain WP3 / JCM 13877)</name>
    <dbReference type="NCBI Taxonomy" id="225849"/>
    <lineage>
        <taxon>Bacteria</taxon>
        <taxon>Pseudomonadati</taxon>
        <taxon>Pseudomonadota</taxon>
        <taxon>Gammaproteobacteria</taxon>
        <taxon>Alteromonadales</taxon>
        <taxon>Shewanellaceae</taxon>
        <taxon>Shewanella</taxon>
    </lineage>
</organism>
<feature type="domain" description="Methyltransferase type 11" evidence="3">
    <location>
        <begin position="48"/>
        <end position="136"/>
    </location>
</feature>
<dbReference type="GO" id="GO:0008757">
    <property type="term" value="F:S-adenosylmethionine-dependent methyltransferase activity"/>
    <property type="evidence" value="ECO:0007669"/>
    <property type="project" value="InterPro"/>
</dbReference>
<dbReference type="Proteomes" id="UP000000753">
    <property type="component" value="Chromosome"/>
</dbReference>
<keyword evidence="5" id="KW-1185">Reference proteome</keyword>
<keyword evidence="1" id="KW-0489">Methyltransferase</keyword>
<dbReference type="Gene3D" id="3.40.50.150">
    <property type="entry name" value="Vaccinia Virus protein VP39"/>
    <property type="match status" value="1"/>
</dbReference>
<dbReference type="eggNOG" id="COG2226">
    <property type="taxonomic scope" value="Bacteria"/>
</dbReference>
<name>B8CQY0_SHEPW</name>
<dbReference type="HOGENOM" id="CLU_046586_2_2_6"/>
<dbReference type="PANTHER" id="PTHR13090">
    <property type="entry name" value="ARGININE-HYDROXYLASE NDUFAF5, MITOCHONDRIAL"/>
    <property type="match status" value="1"/>
</dbReference>
<evidence type="ECO:0000313" key="4">
    <source>
        <dbReference type="EMBL" id="ACJ29652.1"/>
    </source>
</evidence>
<proteinExistence type="predicted"/>
<dbReference type="AlphaFoldDB" id="B8CQY0"/>
<keyword evidence="2" id="KW-0808">Transferase</keyword>
<dbReference type="GO" id="GO:0032259">
    <property type="term" value="P:methylation"/>
    <property type="evidence" value="ECO:0007669"/>
    <property type="project" value="UniProtKB-KW"/>
</dbReference>
<dbReference type="InterPro" id="IPR029063">
    <property type="entry name" value="SAM-dependent_MTases_sf"/>
</dbReference>
<dbReference type="STRING" id="225849.swp_2926"/>
<dbReference type="OrthoDB" id="9760689at2"/>
<evidence type="ECO:0000256" key="1">
    <source>
        <dbReference type="ARBA" id="ARBA00022603"/>
    </source>
</evidence>
<dbReference type="EMBL" id="CP000472">
    <property type="protein sequence ID" value="ACJ29652.1"/>
    <property type="molecule type" value="Genomic_DNA"/>
</dbReference>
<dbReference type="PANTHER" id="PTHR13090:SF1">
    <property type="entry name" value="ARGININE-HYDROXYLASE NDUFAF5, MITOCHONDRIAL"/>
    <property type="match status" value="1"/>
</dbReference>
<dbReference type="KEGG" id="swp:swp_2926"/>
<evidence type="ECO:0000259" key="3">
    <source>
        <dbReference type="Pfam" id="PF08241"/>
    </source>
</evidence>
<accession>B8CQY0</accession>
<sequence length="256" mass="28205">MNFGEEQLTTNVANRFSAAASSYHSHDVLQRIAAKHLFKRMSPSARLLDLGCGPGTDFSSFNAIKDVIGVDIAQGMLNTLKADFPGYHGLRGDAQSLPLLCDSIDTIYSNIALQWCSNLAVAINEANRVLKAGGELNASIVAENSLYQLANLGLNVNSFNSEQAIKHCFDKKLWEGVDIDTRAITVYFSDFKSLLQSIKGVGASTVDPKHQLNQRHVTLRGRGDWQELVNKAELNRRPEGLPLTYHISFIKATKTR</sequence>
<reference evidence="4 5" key="1">
    <citation type="journal article" date="2008" name="PLoS ONE">
        <title>Environmental adaptation: genomic analysis of the piezotolerant and psychrotolerant deep-sea iron reducing bacterium Shewanella piezotolerans WP3.</title>
        <authorList>
            <person name="Wang F."/>
            <person name="Wang J."/>
            <person name="Jian H."/>
            <person name="Zhang B."/>
            <person name="Li S."/>
            <person name="Wang F."/>
            <person name="Zeng X."/>
            <person name="Gao L."/>
            <person name="Bartlett D.H."/>
            <person name="Yu J."/>
            <person name="Hu S."/>
            <person name="Xiao X."/>
        </authorList>
    </citation>
    <scope>NUCLEOTIDE SEQUENCE [LARGE SCALE GENOMIC DNA]</scope>
    <source>
        <strain evidence="5">WP3 / JCM 13877</strain>
    </source>
</reference>
<protein>
    <submittedName>
        <fullName evidence="4">Biotin synthesis protein BioC</fullName>
    </submittedName>
</protein>
<gene>
    <name evidence="4" type="ordered locus">swp_2926</name>
</gene>